<dbReference type="RefSeq" id="WP_068006791.1">
    <property type="nucleotide sequence ID" value="NZ_FOFM01000006.1"/>
</dbReference>
<keyword evidence="2" id="KW-1185">Reference proteome</keyword>
<sequence length="143" mass="15884">MSVKLRGHHLLCILTFIGHGYSKGFSKNYNRVVQRLNTGEPVLLVDGPDDICSALIEEEAAPHCFNCSVVERDAKALKTVREILDRPLSVGDELVLTSGLVTQLRSAFGNGDMKVACNECEWEPFCKEIAEGGYQKTRLLYPK</sequence>
<dbReference type="Proteomes" id="UP000076577">
    <property type="component" value="Unassembled WGS sequence"/>
</dbReference>
<organism evidence="1 2">
    <name type="scientific">Pseudovibrio axinellae</name>
    <dbReference type="NCBI Taxonomy" id="989403"/>
    <lineage>
        <taxon>Bacteria</taxon>
        <taxon>Pseudomonadati</taxon>
        <taxon>Pseudomonadota</taxon>
        <taxon>Alphaproteobacteria</taxon>
        <taxon>Hyphomicrobiales</taxon>
        <taxon>Stappiaceae</taxon>
        <taxon>Pseudovibrio</taxon>
    </lineage>
</organism>
<name>A0A165XTR5_9HYPH</name>
<comment type="caution">
    <text evidence="1">The sequence shown here is derived from an EMBL/GenBank/DDBJ whole genome shotgun (WGS) entry which is preliminary data.</text>
</comment>
<evidence type="ECO:0008006" key="3">
    <source>
        <dbReference type="Google" id="ProtNLM"/>
    </source>
</evidence>
<proteinExistence type="predicted"/>
<dbReference type="AlphaFoldDB" id="A0A165XTR5"/>
<dbReference type="OrthoDB" id="6195504at2"/>
<dbReference type="Pfam" id="PF06935">
    <property type="entry name" value="DUF1284"/>
    <property type="match status" value="1"/>
</dbReference>
<accession>A0A165XTR5</accession>
<dbReference type="PATRIC" id="fig|989403.3.peg.2960"/>
<dbReference type="InterPro" id="IPR009702">
    <property type="entry name" value="DUF1284"/>
</dbReference>
<gene>
    <name evidence="1" type="ORF">PsAD2_02763</name>
</gene>
<protein>
    <recommendedName>
        <fullName evidence="3">DUF1284 domain-containing protein</fullName>
    </recommendedName>
</protein>
<reference evidence="1 2" key="1">
    <citation type="journal article" date="2016" name="Front. Microbiol.">
        <title>Comparative Genomic Analysis Reveals a Diverse Repertoire of Genes Involved in Prokaryote-Eukaryote Interactions within the Pseudovibrio Genus.</title>
        <authorList>
            <person name="Romano S."/>
            <person name="Fernandez-Guerra A."/>
            <person name="Reen F.J."/>
            <person name="Glockner F.O."/>
            <person name="Crowley S.P."/>
            <person name="O'Sullivan O."/>
            <person name="Cotter P.D."/>
            <person name="Adams C."/>
            <person name="Dobson A.D."/>
            <person name="O'Gara F."/>
        </authorList>
    </citation>
    <scope>NUCLEOTIDE SEQUENCE [LARGE SCALE GENOMIC DNA]</scope>
    <source>
        <strain evidence="1 2">Ad2</strain>
    </source>
</reference>
<evidence type="ECO:0000313" key="1">
    <source>
        <dbReference type="EMBL" id="KZL18029.1"/>
    </source>
</evidence>
<evidence type="ECO:0000313" key="2">
    <source>
        <dbReference type="Proteomes" id="UP000076577"/>
    </source>
</evidence>
<dbReference type="STRING" id="989403.SAMN05421798_106217"/>
<dbReference type="EMBL" id="LMCB01000024">
    <property type="protein sequence ID" value="KZL18029.1"/>
    <property type="molecule type" value="Genomic_DNA"/>
</dbReference>